<keyword evidence="6 7" id="KW-0472">Membrane</keyword>
<accession>B8F8U0</accession>
<comment type="subcellular location">
    <subcellularLocation>
        <location evidence="1 7">Cell membrane</location>
        <topology evidence="1 7">Multi-pass membrane protein</topology>
    </subcellularLocation>
</comment>
<organism evidence="9 10">
    <name type="scientific">Desulfatibacillum aliphaticivorans</name>
    <dbReference type="NCBI Taxonomy" id="218208"/>
    <lineage>
        <taxon>Bacteria</taxon>
        <taxon>Pseudomonadati</taxon>
        <taxon>Thermodesulfobacteriota</taxon>
        <taxon>Desulfobacteria</taxon>
        <taxon>Desulfobacterales</taxon>
        <taxon>Desulfatibacillaceae</taxon>
        <taxon>Desulfatibacillum</taxon>
    </lineage>
</organism>
<dbReference type="EMBL" id="CP001322">
    <property type="protein sequence ID" value="ACL01972.1"/>
    <property type="molecule type" value="Genomic_DNA"/>
</dbReference>
<evidence type="ECO:0000313" key="10">
    <source>
        <dbReference type="Proteomes" id="UP000000739"/>
    </source>
</evidence>
<name>B8F8U0_DESAL</name>
<protein>
    <submittedName>
        <fullName evidence="9">Binding-protein-dependent transport systems inner membrane component</fullName>
    </submittedName>
</protein>
<dbReference type="AlphaFoldDB" id="B8F8U0"/>
<evidence type="ECO:0000256" key="7">
    <source>
        <dbReference type="RuleBase" id="RU363032"/>
    </source>
</evidence>
<keyword evidence="2 7" id="KW-0813">Transport</keyword>
<reference evidence="9 10" key="1">
    <citation type="journal article" date="2012" name="Environ. Microbiol.">
        <title>The genome sequence of Desulfatibacillum alkenivorans AK-01: a blueprint for anaerobic alkane oxidation.</title>
        <authorList>
            <person name="Callaghan A.V."/>
            <person name="Morris B.E."/>
            <person name="Pereira I.A."/>
            <person name="McInerney M.J."/>
            <person name="Austin R.N."/>
            <person name="Groves J.T."/>
            <person name="Kukor J.J."/>
            <person name="Suflita J.M."/>
            <person name="Young L.Y."/>
            <person name="Zylstra G.J."/>
            <person name="Wawrik B."/>
        </authorList>
    </citation>
    <scope>NUCLEOTIDE SEQUENCE [LARGE SCALE GENOMIC DNA]</scope>
    <source>
        <strain evidence="9 10">AK-01</strain>
    </source>
</reference>
<dbReference type="GO" id="GO:0005886">
    <property type="term" value="C:plasma membrane"/>
    <property type="evidence" value="ECO:0007669"/>
    <property type="project" value="UniProtKB-SubCell"/>
</dbReference>
<dbReference type="HOGENOM" id="CLU_028518_1_1_7"/>
<evidence type="ECO:0000256" key="2">
    <source>
        <dbReference type="ARBA" id="ARBA00022448"/>
    </source>
</evidence>
<sequence length="276" mass="30427">MGRIRLPYFGLFCMALFFFAVIFADVISPYPPNEGDLFNTTLPPAWSEDGGMEHILGTDMLGRDVLSRIIHGSRMSLIISVGCILFYGTLGVTLGLLSGFLGGRTDMIIMRVADLWLSLPGIIVLFMLASVYGPSAKTIIITFGIMGWPNYARIVRGECLSLKERDFVRLARVAGCSNLRIMFSHILPNIVNTIIIISTIEIGGIIVLTASMSFLGLGTQPPSCDWGLMLAEGRQYITYAWWLVTFPGVAIVIAVLGFNLTGDWLREVLDPKQKLR</sequence>
<dbReference type="Pfam" id="PF00528">
    <property type="entry name" value="BPD_transp_1"/>
    <property type="match status" value="1"/>
</dbReference>
<dbReference type="GO" id="GO:0055085">
    <property type="term" value="P:transmembrane transport"/>
    <property type="evidence" value="ECO:0007669"/>
    <property type="project" value="InterPro"/>
</dbReference>
<dbReference type="Gene3D" id="1.10.3720.10">
    <property type="entry name" value="MetI-like"/>
    <property type="match status" value="1"/>
</dbReference>
<keyword evidence="3" id="KW-1003">Cell membrane</keyword>
<evidence type="ECO:0000259" key="8">
    <source>
        <dbReference type="PROSITE" id="PS50928"/>
    </source>
</evidence>
<dbReference type="PANTHER" id="PTHR43386:SF1">
    <property type="entry name" value="D,D-DIPEPTIDE TRANSPORT SYSTEM PERMEASE PROTEIN DDPC-RELATED"/>
    <property type="match status" value="1"/>
</dbReference>
<proteinExistence type="inferred from homology"/>
<feature type="transmembrane region" description="Helical" evidence="7">
    <location>
        <begin position="236"/>
        <end position="258"/>
    </location>
</feature>
<dbReference type="PANTHER" id="PTHR43386">
    <property type="entry name" value="OLIGOPEPTIDE TRANSPORT SYSTEM PERMEASE PROTEIN APPC"/>
    <property type="match status" value="1"/>
</dbReference>
<dbReference type="CDD" id="cd06261">
    <property type="entry name" value="TM_PBP2"/>
    <property type="match status" value="1"/>
</dbReference>
<keyword evidence="4 7" id="KW-0812">Transmembrane</keyword>
<evidence type="ECO:0000256" key="4">
    <source>
        <dbReference type="ARBA" id="ARBA00022692"/>
    </source>
</evidence>
<feature type="transmembrane region" description="Helical" evidence="7">
    <location>
        <begin position="77"/>
        <end position="101"/>
    </location>
</feature>
<gene>
    <name evidence="9" type="ordered locus">Dalk_0263</name>
</gene>
<feature type="transmembrane region" description="Helical" evidence="7">
    <location>
        <begin position="113"/>
        <end position="132"/>
    </location>
</feature>
<evidence type="ECO:0000256" key="3">
    <source>
        <dbReference type="ARBA" id="ARBA00022475"/>
    </source>
</evidence>
<dbReference type="PROSITE" id="PS50928">
    <property type="entry name" value="ABC_TM1"/>
    <property type="match status" value="1"/>
</dbReference>
<dbReference type="InterPro" id="IPR000515">
    <property type="entry name" value="MetI-like"/>
</dbReference>
<dbReference type="SUPFAM" id="SSF161098">
    <property type="entry name" value="MetI-like"/>
    <property type="match status" value="1"/>
</dbReference>
<feature type="transmembrane region" description="Helical" evidence="7">
    <location>
        <begin position="190"/>
        <end position="216"/>
    </location>
</feature>
<dbReference type="Proteomes" id="UP000000739">
    <property type="component" value="Chromosome"/>
</dbReference>
<feature type="domain" description="ABC transmembrane type-1" evidence="8">
    <location>
        <begin position="73"/>
        <end position="262"/>
    </location>
</feature>
<dbReference type="InterPro" id="IPR035906">
    <property type="entry name" value="MetI-like_sf"/>
</dbReference>
<feature type="transmembrane region" description="Helical" evidence="7">
    <location>
        <begin position="138"/>
        <end position="155"/>
    </location>
</feature>
<comment type="similarity">
    <text evidence="7">Belongs to the binding-protein-dependent transport system permease family.</text>
</comment>
<dbReference type="KEGG" id="dal:Dalk_0263"/>
<evidence type="ECO:0000256" key="6">
    <source>
        <dbReference type="ARBA" id="ARBA00023136"/>
    </source>
</evidence>
<evidence type="ECO:0000256" key="1">
    <source>
        <dbReference type="ARBA" id="ARBA00004651"/>
    </source>
</evidence>
<keyword evidence="5 7" id="KW-1133">Transmembrane helix</keyword>
<dbReference type="InterPro" id="IPR050366">
    <property type="entry name" value="BP-dependent_transpt_permease"/>
</dbReference>
<dbReference type="eggNOG" id="COG1173">
    <property type="taxonomic scope" value="Bacteria"/>
</dbReference>
<evidence type="ECO:0000256" key="5">
    <source>
        <dbReference type="ARBA" id="ARBA00022989"/>
    </source>
</evidence>
<keyword evidence="10" id="KW-1185">Reference proteome</keyword>
<evidence type="ECO:0000313" key="9">
    <source>
        <dbReference type="EMBL" id="ACL01972.1"/>
    </source>
</evidence>